<sequence length="200" mass="22275">MTQAVKHPLKWRLADIDGSGCDQVNIVMPDFDTPTQEASQDKEILLATDIPSPHNITMDIGWTEEDSYLFFMLLDKMLNMSEMMEHLDVSQPEVVDVLHVVAAAHFIAPLDSEVYLAEDIHTVMSELDIGDLVAIHTKDGFKSAVVAQLDSIEAVCVLLEEVNIDAEHRLEVYDTLTVNKHNILPPEFGNVMPGDEGVIH</sequence>
<reference evidence="1 2" key="1">
    <citation type="submission" date="2006-03" db="EMBL/GenBank/DDBJ databases">
        <authorList>
            <person name="Pinhassi J."/>
            <person name="Pedros-Alio C."/>
            <person name="Ferriera S."/>
            <person name="Johnson J."/>
            <person name="Kravitz S."/>
            <person name="Halpern A."/>
            <person name="Remington K."/>
            <person name="Beeson K."/>
            <person name="Tran B."/>
            <person name="Rogers Y.-H."/>
            <person name="Friedman R."/>
            <person name="Venter J.C."/>
        </authorList>
    </citation>
    <scope>NUCLEOTIDE SEQUENCE [LARGE SCALE GENOMIC DNA]</scope>
    <source>
        <strain evidence="1 2">RED65</strain>
    </source>
</reference>
<keyword evidence="2" id="KW-1185">Reference proteome</keyword>
<dbReference type="AlphaFoldDB" id="Q1MZH9"/>
<gene>
    <name evidence="1" type="ORF">RED65_05932</name>
</gene>
<proteinExistence type="predicted"/>
<dbReference type="OrthoDB" id="6118631at2"/>
<evidence type="ECO:0000313" key="2">
    <source>
        <dbReference type="Proteomes" id="UP000004263"/>
    </source>
</evidence>
<dbReference type="HOGENOM" id="CLU_1365652_0_0_6"/>
<evidence type="ECO:0000313" key="1">
    <source>
        <dbReference type="EMBL" id="EAT11432.1"/>
    </source>
</evidence>
<comment type="caution">
    <text evidence="1">The sequence shown here is derived from an EMBL/GenBank/DDBJ whole genome shotgun (WGS) entry which is preliminary data.</text>
</comment>
<dbReference type="Proteomes" id="UP000004263">
    <property type="component" value="Unassembled WGS sequence"/>
</dbReference>
<dbReference type="EMBL" id="AAQH01000018">
    <property type="protein sequence ID" value="EAT11432.1"/>
    <property type="molecule type" value="Genomic_DNA"/>
</dbReference>
<accession>Q1MZH9</accession>
<organism evidence="1 2">
    <name type="scientific">Bermanella marisrubri</name>
    <dbReference type="NCBI Taxonomy" id="207949"/>
    <lineage>
        <taxon>Bacteria</taxon>
        <taxon>Pseudomonadati</taxon>
        <taxon>Pseudomonadota</taxon>
        <taxon>Gammaproteobacteria</taxon>
        <taxon>Oceanospirillales</taxon>
        <taxon>Oceanospirillaceae</taxon>
        <taxon>Bermanella</taxon>
    </lineage>
</organism>
<dbReference type="RefSeq" id="WP_007016651.1">
    <property type="nucleotide sequence ID" value="NZ_AAQH01000018.1"/>
</dbReference>
<name>Q1MZH9_9GAMM</name>
<protein>
    <submittedName>
        <fullName evidence="1">Uncharacterized protein</fullName>
    </submittedName>
</protein>